<dbReference type="Proteomes" id="UP000438476">
    <property type="component" value="Unassembled WGS sequence"/>
</dbReference>
<comment type="subcellular location">
    <subcellularLocation>
        <location evidence="1">Membrane</location>
        <topology evidence="1">Multi-pass membrane protein</topology>
    </subcellularLocation>
</comment>
<dbReference type="Pfam" id="PF04632">
    <property type="entry name" value="FUSC"/>
    <property type="match status" value="1"/>
</dbReference>
<dbReference type="AlphaFoldDB" id="A0A6I4T3Q6"/>
<dbReference type="GO" id="GO:0005886">
    <property type="term" value="C:plasma membrane"/>
    <property type="evidence" value="ECO:0007669"/>
    <property type="project" value="InterPro"/>
</dbReference>
<feature type="transmembrane region" description="Helical" evidence="5">
    <location>
        <begin position="420"/>
        <end position="437"/>
    </location>
</feature>
<keyword evidence="4 5" id="KW-0472">Membrane</keyword>
<feature type="transmembrane region" description="Helical" evidence="5">
    <location>
        <begin position="62"/>
        <end position="79"/>
    </location>
</feature>
<keyword evidence="2 5" id="KW-0812">Transmembrane</keyword>
<dbReference type="PANTHER" id="PTHR31086">
    <property type="entry name" value="ALUMINUM-ACTIVATED MALATE TRANSPORTER 10"/>
    <property type="match status" value="1"/>
</dbReference>
<organism evidence="6 7">
    <name type="scientific">Altericroceibacterium endophyticum</name>
    <dbReference type="NCBI Taxonomy" id="1808508"/>
    <lineage>
        <taxon>Bacteria</taxon>
        <taxon>Pseudomonadati</taxon>
        <taxon>Pseudomonadota</taxon>
        <taxon>Alphaproteobacteria</taxon>
        <taxon>Sphingomonadales</taxon>
        <taxon>Erythrobacteraceae</taxon>
        <taxon>Altericroceibacterium</taxon>
    </lineage>
</organism>
<dbReference type="InterPro" id="IPR006726">
    <property type="entry name" value="PHBA_efflux_AaeB/fusaric-R"/>
</dbReference>
<dbReference type="RefSeq" id="WP_160734627.1">
    <property type="nucleotide sequence ID" value="NZ_WTYT01000001.1"/>
</dbReference>
<sequence>MSAALLNPGRWIFALKLFTAAMLAFTIAVHIGLPQPYWSLVTCCVLMNPVSGAMLSKALYRFIGTMCAGAIAVILARIFGSQQILMVGMSGLVATAAFAMGVIDRTPRAYGFQLLGITMLLVVVPAISQPESMFTTALARLTEIGLGIICVTVIDSIVVPRSIGPVMHQKLQVWLPDAQRWLRDVLNNPEQDQDDEHAAISASSDNDRLRMIADMTALSALASQIKYDPLIASRERGLIFAIQQRLLRLVPMISAIESRLAHPDQVHREAVAPMLAEASALLEAGKEPPADFIARMDAAEYDGVTGWRRLVQRNLSGIIADALTVSAELHALENALNNQGNLSPDLETAVDNSRPFPLRPDFHMAARVALAIASTYGILSLIWYFTGWKSVPYAMLFGPVALAFFGSMDEAAAVLTKFSRFALFAFAAGGVLSYILLPMASDYTTFILAMAIYMIPLTLWAFSNPLVILVMVVSLSTINLQGTYAPASFNVYLDSTCANLMGIFVAFFCLRMVRQLGTEHAVRRFIHKARADIYALTWRANSRDRDQYVIRALDSIGALAGRLQAVGAEDESPRLMTRLRVGVNIADLRRAADRSSGALRQALENVLATIRDDLDKDTPSPALLERIDAALSLAVRQHKTDEVLFMRGLVGLRLALFEKSPAWSAQS</sequence>
<feature type="transmembrane region" description="Helical" evidence="5">
    <location>
        <begin position="491"/>
        <end position="510"/>
    </location>
</feature>
<feature type="transmembrane region" description="Helical" evidence="5">
    <location>
        <begin position="364"/>
        <end position="385"/>
    </location>
</feature>
<feature type="transmembrane region" description="Helical" evidence="5">
    <location>
        <begin position="391"/>
        <end position="408"/>
    </location>
</feature>
<evidence type="ECO:0000256" key="5">
    <source>
        <dbReference type="SAM" id="Phobius"/>
    </source>
</evidence>
<feature type="transmembrane region" description="Helical" evidence="5">
    <location>
        <begin position="139"/>
        <end position="159"/>
    </location>
</feature>
<evidence type="ECO:0000256" key="4">
    <source>
        <dbReference type="ARBA" id="ARBA00023136"/>
    </source>
</evidence>
<dbReference type="OrthoDB" id="9807111at2"/>
<feature type="transmembrane region" description="Helical" evidence="5">
    <location>
        <begin position="85"/>
        <end position="103"/>
    </location>
</feature>
<accession>A0A6I4T3Q6</accession>
<keyword evidence="3 5" id="KW-1133">Transmembrane helix</keyword>
<reference evidence="6 7" key="1">
    <citation type="submission" date="2019-12" db="EMBL/GenBank/DDBJ databases">
        <title>Genomic-based taxomic classification of the family Erythrobacteraceae.</title>
        <authorList>
            <person name="Xu L."/>
        </authorList>
    </citation>
    <scope>NUCLEOTIDE SEQUENCE [LARGE SCALE GENOMIC DNA]</scope>
    <source>
        <strain evidence="6 7">LMG 29518</strain>
    </source>
</reference>
<evidence type="ECO:0000313" key="7">
    <source>
        <dbReference type="Proteomes" id="UP000438476"/>
    </source>
</evidence>
<evidence type="ECO:0000313" key="6">
    <source>
        <dbReference type="EMBL" id="MXO64165.1"/>
    </source>
</evidence>
<protein>
    <submittedName>
        <fullName evidence="6">FUSC family protein</fullName>
    </submittedName>
</protein>
<keyword evidence="7" id="KW-1185">Reference proteome</keyword>
<comment type="caution">
    <text evidence="6">The sequence shown here is derived from an EMBL/GenBank/DDBJ whole genome shotgun (WGS) entry which is preliminary data.</text>
</comment>
<gene>
    <name evidence="6" type="ORF">GRI91_00120</name>
</gene>
<dbReference type="GO" id="GO:0022857">
    <property type="term" value="F:transmembrane transporter activity"/>
    <property type="evidence" value="ECO:0007669"/>
    <property type="project" value="InterPro"/>
</dbReference>
<feature type="transmembrane region" description="Helical" evidence="5">
    <location>
        <begin position="12"/>
        <end position="31"/>
    </location>
</feature>
<proteinExistence type="predicted"/>
<feature type="transmembrane region" description="Helical" evidence="5">
    <location>
        <begin position="110"/>
        <end position="127"/>
    </location>
</feature>
<evidence type="ECO:0000256" key="3">
    <source>
        <dbReference type="ARBA" id="ARBA00022989"/>
    </source>
</evidence>
<evidence type="ECO:0000256" key="1">
    <source>
        <dbReference type="ARBA" id="ARBA00004141"/>
    </source>
</evidence>
<name>A0A6I4T3Q6_9SPHN</name>
<evidence type="ECO:0000256" key="2">
    <source>
        <dbReference type="ARBA" id="ARBA00022692"/>
    </source>
</evidence>
<dbReference type="EMBL" id="WTYT01000001">
    <property type="protein sequence ID" value="MXO64165.1"/>
    <property type="molecule type" value="Genomic_DNA"/>
</dbReference>